<dbReference type="Proteomes" id="UP000218334">
    <property type="component" value="Unassembled WGS sequence"/>
</dbReference>
<organism evidence="2 3">
    <name type="scientific">Armillaria solidipes</name>
    <dbReference type="NCBI Taxonomy" id="1076256"/>
    <lineage>
        <taxon>Eukaryota</taxon>
        <taxon>Fungi</taxon>
        <taxon>Dikarya</taxon>
        <taxon>Basidiomycota</taxon>
        <taxon>Agaricomycotina</taxon>
        <taxon>Agaricomycetes</taxon>
        <taxon>Agaricomycetidae</taxon>
        <taxon>Agaricales</taxon>
        <taxon>Marasmiineae</taxon>
        <taxon>Physalacriaceae</taxon>
        <taxon>Armillaria</taxon>
    </lineage>
</organism>
<name>A0A2H3AGX0_9AGAR</name>
<keyword evidence="1" id="KW-0732">Signal</keyword>
<evidence type="ECO:0000256" key="1">
    <source>
        <dbReference type="SAM" id="SignalP"/>
    </source>
</evidence>
<dbReference type="EMBL" id="KZ293606">
    <property type="protein sequence ID" value="PBK58161.1"/>
    <property type="molecule type" value="Genomic_DNA"/>
</dbReference>
<evidence type="ECO:0000313" key="3">
    <source>
        <dbReference type="Proteomes" id="UP000218334"/>
    </source>
</evidence>
<evidence type="ECO:0000313" key="2">
    <source>
        <dbReference type="EMBL" id="PBK58161.1"/>
    </source>
</evidence>
<sequence>MSSWPSLHIFPHFIVFVHVRAPGGQASRLIDIEEGAMEKYGCKLSLRKKGRATAAGLSAHITAMTTDIGGLSLLWEARPTNCQTMNHMRTHILPHFIVFVHVRAPGGQASRLIDIEEDAMEK</sequence>
<feature type="signal peptide" evidence="1">
    <location>
        <begin position="1"/>
        <end position="26"/>
    </location>
</feature>
<dbReference type="AlphaFoldDB" id="A0A2H3AGX0"/>
<gene>
    <name evidence="2" type="ORF">ARMSODRAFT_215944</name>
</gene>
<reference evidence="3" key="1">
    <citation type="journal article" date="2017" name="Nat. Ecol. Evol.">
        <title>Genome expansion and lineage-specific genetic innovations in the forest pathogenic fungi Armillaria.</title>
        <authorList>
            <person name="Sipos G."/>
            <person name="Prasanna A.N."/>
            <person name="Walter M.C."/>
            <person name="O'Connor E."/>
            <person name="Balint B."/>
            <person name="Krizsan K."/>
            <person name="Kiss B."/>
            <person name="Hess J."/>
            <person name="Varga T."/>
            <person name="Slot J."/>
            <person name="Riley R."/>
            <person name="Boka B."/>
            <person name="Rigling D."/>
            <person name="Barry K."/>
            <person name="Lee J."/>
            <person name="Mihaltcheva S."/>
            <person name="LaButti K."/>
            <person name="Lipzen A."/>
            <person name="Waldron R."/>
            <person name="Moloney N.M."/>
            <person name="Sperisen C."/>
            <person name="Kredics L."/>
            <person name="Vagvoelgyi C."/>
            <person name="Patrignani A."/>
            <person name="Fitzpatrick D."/>
            <person name="Nagy I."/>
            <person name="Doyle S."/>
            <person name="Anderson J.B."/>
            <person name="Grigoriev I.V."/>
            <person name="Gueldener U."/>
            <person name="Muensterkoetter M."/>
            <person name="Nagy L.G."/>
        </authorList>
    </citation>
    <scope>NUCLEOTIDE SEQUENCE [LARGE SCALE GENOMIC DNA]</scope>
    <source>
        <strain evidence="3">28-4</strain>
    </source>
</reference>
<protein>
    <submittedName>
        <fullName evidence="2">Uncharacterized protein</fullName>
    </submittedName>
</protein>
<proteinExistence type="predicted"/>
<accession>A0A2H3AGX0</accession>
<feature type="chain" id="PRO_5013756240" evidence="1">
    <location>
        <begin position="27"/>
        <end position="122"/>
    </location>
</feature>
<keyword evidence="3" id="KW-1185">Reference proteome</keyword>